<feature type="region of interest" description="Disordered" evidence="1">
    <location>
        <begin position="191"/>
        <end position="216"/>
    </location>
</feature>
<name>A0A8H5M6W6_9AGAR</name>
<dbReference type="AlphaFoldDB" id="A0A8H5M6W6"/>
<dbReference type="Proteomes" id="UP000518752">
    <property type="component" value="Unassembled WGS sequence"/>
</dbReference>
<proteinExistence type="predicted"/>
<gene>
    <name evidence="2" type="ORF">D9757_006363</name>
</gene>
<sequence length="391" mass="43688">MALQNDFESCLESFDRPISIYLLSPQAVPSSKSVVSRSRTDSFRRPYTRSPLGEPSVDNKAFPTRVRSSSRASSFSGSGRDSRYNVRSSISGSFQALPPILSGSSVHFRSNLDFNNFQSFMLSTSSPRSRRPSRLSECPPALPPLPSLSQPLFPPIAEIREDLWQKPSLRHPNSPYVPWDSPVRREIFQPLAPDSSSESLASRTQVSRSAENASPVQVPDHGLKLAKVSQSIRKVHRTVKHVTGVAKKMFRRQRHIEQSVPPHLSINPYMLPDTRLDPPYPPSPGVSSFDSSHTRSLALWLDARRQQELEWENDSRHFMSVEEYERRGSWINLNGEKASVCSNPDCPVHSQDPDAVVSIYASLLELGSTNESRDSEDSETTAVECRAKAAC</sequence>
<comment type="caution">
    <text evidence="2">The sequence shown here is derived from an EMBL/GenBank/DDBJ whole genome shotgun (WGS) entry which is preliminary data.</text>
</comment>
<keyword evidence="3" id="KW-1185">Reference proteome</keyword>
<reference evidence="2 3" key="1">
    <citation type="journal article" date="2020" name="ISME J.">
        <title>Uncovering the hidden diversity of litter-decomposition mechanisms in mushroom-forming fungi.</title>
        <authorList>
            <person name="Floudas D."/>
            <person name="Bentzer J."/>
            <person name="Ahren D."/>
            <person name="Johansson T."/>
            <person name="Persson P."/>
            <person name="Tunlid A."/>
        </authorList>
    </citation>
    <scope>NUCLEOTIDE SEQUENCE [LARGE SCALE GENOMIC DNA]</scope>
    <source>
        <strain evidence="2 3">CBS 406.79</strain>
    </source>
</reference>
<protein>
    <submittedName>
        <fullName evidence="2">Uncharacterized protein</fullName>
    </submittedName>
</protein>
<dbReference type="OrthoDB" id="2690983at2759"/>
<organism evidence="2 3">
    <name type="scientific">Collybiopsis confluens</name>
    <dbReference type="NCBI Taxonomy" id="2823264"/>
    <lineage>
        <taxon>Eukaryota</taxon>
        <taxon>Fungi</taxon>
        <taxon>Dikarya</taxon>
        <taxon>Basidiomycota</taxon>
        <taxon>Agaricomycotina</taxon>
        <taxon>Agaricomycetes</taxon>
        <taxon>Agaricomycetidae</taxon>
        <taxon>Agaricales</taxon>
        <taxon>Marasmiineae</taxon>
        <taxon>Omphalotaceae</taxon>
        <taxon>Collybiopsis</taxon>
    </lineage>
</organism>
<dbReference type="EMBL" id="JAACJN010000049">
    <property type="protein sequence ID" value="KAF5382972.1"/>
    <property type="molecule type" value="Genomic_DNA"/>
</dbReference>
<feature type="compositionally biased region" description="Polar residues" evidence="1">
    <location>
        <begin position="194"/>
        <end position="215"/>
    </location>
</feature>
<feature type="compositionally biased region" description="Low complexity" evidence="1">
    <location>
        <begin position="65"/>
        <end position="79"/>
    </location>
</feature>
<feature type="region of interest" description="Disordered" evidence="1">
    <location>
        <begin position="28"/>
        <end position="84"/>
    </location>
</feature>
<evidence type="ECO:0000313" key="2">
    <source>
        <dbReference type="EMBL" id="KAF5382972.1"/>
    </source>
</evidence>
<evidence type="ECO:0000256" key="1">
    <source>
        <dbReference type="SAM" id="MobiDB-lite"/>
    </source>
</evidence>
<accession>A0A8H5M6W6</accession>
<evidence type="ECO:0000313" key="3">
    <source>
        <dbReference type="Proteomes" id="UP000518752"/>
    </source>
</evidence>
<feature type="region of interest" description="Disordered" evidence="1">
    <location>
        <begin position="123"/>
        <end position="149"/>
    </location>
</feature>